<gene>
    <name evidence="1" type="ORF">VFPBJ_02056</name>
</gene>
<evidence type="ECO:0000313" key="1">
    <source>
        <dbReference type="EMBL" id="OAQ88015.1"/>
    </source>
</evidence>
<proteinExistence type="predicted"/>
<evidence type="ECO:0000313" key="2">
    <source>
        <dbReference type="Proteomes" id="UP000078240"/>
    </source>
</evidence>
<reference evidence="1 2" key="1">
    <citation type="submission" date="2016-01" db="EMBL/GenBank/DDBJ databases">
        <title>Biosynthesis of antibiotic leucinostatins and their inhibition on Phytophthora in bio-control Purpureocillium lilacinum.</title>
        <authorList>
            <person name="Wang G."/>
            <person name="Liu Z."/>
            <person name="Lin R."/>
            <person name="Li E."/>
            <person name="Mao Z."/>
            <person name="Ling J."/>
            <person name="Yin W."/>
            <person name="Xie B."/>
        </authorList>
    </citation>
    <scope>NUCLEOTIDE SEQUENCE [LARGE SCALE GENOMIC DNA]</scope>
    <source>
        <strain evidence="1">PLBJ-1</strain>
    </source>
</reference>
<comment type="caution">
    <text evidence="1">The sequence shown here is derived from an EMBL/GenBank/DDBJ whole genome shotgun (WGS) entry which is preliminary data.</text>
</comment>
<sequence length="138" mass="15510">MLPTCTNARRSPYPGCRPSSQVCCWWLTTLHVDDAMRLPVLLQPPKQPLFKPSTSQEQSWALQDLLQSLYAVHASFNTFTQSYSYMSMSSRMRKPSAWARRRSTGDSCSASPVSSIVTVPHLTRLPSHPLCSPLLVTR</sequence>
<accession>A0A179HCK6</accession>
<protein>
    <submittedName>
        <fullName evidence="1">Uncharacterized protein</fullName>
    </submittedName>
</protein>
<organism evidence="1 2">
    <name type="scientific">Purpureocillium lilacinum</name>
    <name type="common">Paecilomyces lilacinus</name>
    <dbReference type="NCBI Taxonomy" id="33203"/>
    <lineage>
        <taxon>Eukaryota</taxon>
        <taxon>Fungi</taxon>
        <taxon>Dikarya</taxon>
        <taxon>Ascomycota</taxon>
        <taxon>Pezizomycotina</taxon>
        <taxon>Sordariomycetes</taxon>
        <taxon>Hypocreomycetidae</taxon>
        <taxon>Hypocreales</taxon>
        <taxon>Ophiocordycipitaceae</taxon>
        <taxon>Purpureocillium</taxon>
    </lineage>
</organism>
<dbReference type="AlphaFoldDB" id="A0A179HCK6"/>
<dbReference type="Proteomes" id="UP000078240">
    <property type="component" value="Unassembled WGS sequence"/>
</dbReference>
<dbReference type="EMBL" id="LSBH01000001">
    <property type="protein sequence ID" value="OAQ88015.1"/>
    <property type="molecule type" value="Genomic_DNA"/>
</dbReference>
<name>A0A179HCK6_PURLI</name>